<comment type="caution">
    <text evidence="2">The sequence shown here is derived from an EMBL/GenBank/DDBJ whole genome shotgun (WGS) entry which is preliminary data.</text>
</comment>
<reference evidence="1 3" key="1">
    <citation type="submission" date="2019-07" db="EMBL/GenBank/DDBJ databases">
        <title>Genome sequencing of Bacteroides fragilis.</title>
        <authorList>
            <person name="Galasyn E.V."/>
            <person name="Ruoff K.L."/>
            <person name="Price C.E."/>
            <person name="Valls R.A."/>
            <person name="O'Toole G.A."/>
        </authorList>
    </citation>
    <scope>NUCLEOTIDE SEQUENCE [LARGE SCALE GENOMIC DNA]</scope>
    <source>
        <strain evidence="1 3">AD135F_1B</strain>
    </source>
</reference>
<dbReference type="Proteomes" id="UP000315444">
    <property type="component" value="Unassembled WGS sequence"/>
</dbReference>
<gene>
    <name evidence="2" type="ORF">FSA03_08160</name>
    <name evidence="1" type="ORF">FSA06_08010</name>
</gene>
<evidence type="ECO:0000313" key="3">
    <source>
        <dbReference type="Proteomes" id="UP000315444"/>
    </source>
</evidence>
<evidence type="ECO:0000313" key="2">
    <source>
        <dbReference type="EMBL" id="TWV49843.1"/>
    </source>
</evidence>
<dbReference type="RefSeq" id="WP_146331877.1">
    <property type="nucleotide sequence ID" value="NZ_JABAGK010000015.1"/>
</dbReference>
<evidence type="ECO:0000313" key="4">
    <source>
        <dbReference type="Proteomes" id="UP000319026"/>
    </source>
</evidence>
<proteinExistence type="predicted"/>
<dbReference type="EMBL" id="VOHV01000003">
    <property type="protein sequence ID" value="TWV42142.1"/>
    <property type="molecule type" value="Genomic_DNA"/>
</dbReference>
<evidence type="ECO:0008006" key="5">
    <source>
        <dbReference type="Google" id="ProtNLM"/>
    </source>
</evidence>
<organism evidence="2 4">
    <name type="scientific">Bacteroides fragilis</name>
    <dbReference type="NCBI Taxonomy" id="817"/>
    <lineage>
        <taxon>Bacteria</taxon>
        <taxon>Pseudomonadati</taxon>
        <taxon>Bacteroidota</taxon>
        <taxon>Bacteroidia</taxon>
        <taxon>Bacteroidales</taxon>
        <taxon>Bacteroidaceae</taxon>
        <taxon>Bacteroides</taxon>
    </lineage>
</organism>
<sequence length="66" mass="7869">MNSYFRGKDRKLIRYSGKQVRLIHYAAPKKEGGRVFRLPDYCRLFMTMADAFRTRMENCVILHPKS</sequence>
<protein>
    <recommendedName>
        <fullName evidence="5">Transposase</fullName>
    </recommendedName>
</protein>
<dbReference type="EMBL" id="VOHT01000003">
    <property type="protein sequence ID" value="TWV49843.1"/>
    <property type="molecule type" value="Genomic_DNA"/>
</dbReference>
<name>A0AB38PPZ3_BACFG</name>
<reference evidence="2 4" key="2">
    <citation type="submission" date="2019-07" db="EMBL/GenBank/DDBJ databases">
        <title>Genome Sequencing of Bacteroides fragilis.</title>
        <authorList>
            <person name="Pinto K.M."/>
            <person name="Ruoff K.L."/>
            <person name="Price C.E."/>
            <person name="Valls R.A."/>
            <person name="O'Toole G.A."/>
        </authorList>
    </citation>
    <scope>NUCLEOTIDE SEQUENCE [LARGE SCALE GENOMIC DNA]</scope>
    <source>
        <strain evidence="2 4">AD135F_3B</strain>
    </source>
</reference>
<evidence type="ECO:0000313" key="1">
    <source>
        <dbReference type="EMBL" id="TWV42142.1"/>
    </source>
</evidence>
<dbReference type="AlphaFoldDB" id="A0AB38PPZ3"/>
<accession>A0AB38PPZ3</accession>
<dbReference type="Proteomes" id="UP000319026">
    <property type="component" value="Unassembled WGS sequence"/>
</dbReference>